<keyword evidence="2" id="KW-1185">Reference proteome</keyword>
<dbReference type="RefSeq" id="WP_265134327.1">
    <property type="nucleotide sequence ID" value="NZ_FXTX01000008.1"/>
</dbReference>
<gene>
    <name evidence="1" type="ORF">SAMN06264868_1086</name>
</gene>
<dbReference type="EMBL" id="FXTX01000008">
    <property type="protein sequence ID" value="SMP10590.1"/>
    <property type="molecule type" value="Genomic_DNA"/>
</dbReference>
<organism evidence="1 2">
    <name type="scientific">Venenivibrio stagnispumantis</name>
    <dbReference type="NCBI Taxonomy" id="407998"/>
    <lineage>
        <taxon>Bacteria</taxon>
        <taxon>Pseudomonadati</taxon>
        <taxon>Aquificota</taxon>
        <taxon>Aquificia</taxon>
        <taxon>Aquificales</taxon>
        <taxon>Hydrogenothermaceae</taxon>
        <taxon>Venenivibrio</taxon>
    </lineage>
</organism>
<sequence length="1210" mass="134629">MLRFRILILLLFITFGISIAGSMQNYCQLPTYMSTQVSPNVLIIVDKSGSMSWAAYYKTWSNSNKVSEIGSYNSNTTYEGYFVPNKVYEKVNGVWQETTKSENCNLTLNSNYYWYYRQYYNYYSISGTCSGNKLNFALMARIDLLRWAMTGGRPQGCSNFTDQNCDPDLACTGTTCTLELDNKKLVQVPKDRVKGVIQSLEEKKTKPRLGVMFFDTTPYSDKVYIGDYPNGENADKDHPYTYTKRAINYVSPSGDTGTGPAMWEAYDYFKQLNEHNITNGFDIQSGTYKDPIYVCDYQGQNCKPAPCAKNFVILLSDGQWNTGINGNTSCSIEDGYENNSTDPVVPAYWMHKKLGRTYGNYNIYVDSVYTVGLFLGGTGEKSLKNVAMYGSFDPSKDWPDNLSGYSQNTCGPVDDCCTGSNCGKGSACTDLPASSPDWDKDGNGIPDTFYSANNAQEMKDSLSSAFESILNKVSSSSTVGVLTGGKGDNGALVEQVVFYPEKYFGNNYKVKWISKLITLWDYKSSLASNIREDTNSNFKLDLTGDKAISYDLDNNGNLVIKKCSVYADGSTNTSDCQTYTGDIGKNNINYLIDVGEKLKDRSYSDRKIYSIDENGNFKLFTSSNASSFDTLLGTNTSEFPSCLKDTNGNIKYGDLIDYILGKQIYGCRNRKVDDNGNTWKLADIMNSSPQIVHYDNYDVVYVASNDGILHAFKLGKYESLNQTDQVAQLTGDNIGKELWGFIPKNALPYLRYLADPNYCHIYLNDLTPYIFNSISGKKILIGGFRLGGGCGYNCSGDQSSCSNPVNPPSDTCTSSSCVGLSSYYALDITDPENPKFLWEFTYKDLGFAYSGPGLIRTKENGVDKEYIIFASGMHNYSAQFANGANNETDRELKIYVLDSNTGQLERTIYTGIQKAFSGRIFSEGLDFDGDGYTDYIAFGYTQQSGSNTSFKGGIILLGGKKINNNLYPFKNASSVSDWSFNNYTSFKIDDKNTVDINPVTTKVEFMKCFDRWYIYFGTGRWFKKDDDWEVNRNTLFGVPFDIKSDNNGQYIDFITTTQNVTDESNVSNICTSSSSIGWYINLDPADSNTYSLKEKNLSDPVVTTQNLIIFTTTKPNGDLCGFGGNTRVWTLNCATGGLPSGCRGDLYQVSNVAGTLLLQLSGSNIQEINIANIADTGRVSNWYKGTPPEGASPFIQYGNRRGEIILWIEK</sequence>
<evidence type="ECO:0000313" key="2">
    <source>
        <dbReference type="Proteomes" id="UP001157947"/>
    </source>
</evidence>
<evidence type="ECO:0000313" key="1">
    <source>
        <dbReference type="EMBL" id="SMP10590.1"/>
    </source>
</evidence>
<proteinExistence type="predicted"/>
<dbReference type="AlphaFoldDB" id="A0AA46AE19"/>
<protein>
    <submittedName>
        <fullName evidence="1">Type IV pilus assembly protein PilY1</fullName>
    </submittedName>
</protein>
<name>A0AA46AE19_9AQUI</name>
<dbReference type="SUPFAM" id="SSF53300">
    <property type="entry name" value="vWA-like"/>
    <property type="match status" value="1"/>
</dbReference>
<comment type="caution">
    <text evidence="1">The sequence shown here is derived from an EMBL/GenBank/DDBJ whole genome shotgun (WGS) entry which is preliminary data.</text>
</comment>
<reference evidence="1" key="1">
    <citation type="submission" date="2017-05" db="EMBL/GenBank/DDBJ databases">
        <authorList>
            <person name="Varghese N."/>
            <person name="Submissions S."/>
        </authorList>
    </citation>
    <scope>NUCLEOTIDE SEQUENCE</scope>
    <source>
        <strain evidence="1">DSM 18763</strain>
    </source>
</reference>
<accession>A0AA46AE19</accession>
<dbReference type="InterPro" id="IPR036465">
    <property type="entry name" value="vWFA_dom_sf"/>
</dbReference>
<dbReference type="Proteomes" id="UP001157947">
    <property type="component" value="Unassembled WGS sequence"/>
</dbReference>
<dbReference type="Gene3D" id="3.40.50.410">
    <property type="entry name" value="von Willebrand factor, type A domain"/>
    <property type="match status" value="1"/>
</dbReference>